<accession>A0ACB9R575</accession>
<gene>
    <name evidence="1" type="ORF">MLD38_012097</name>
</gene>
<evidence type="ECO:0000313" key="1">
    <source>
        <dbReference type="EMBL" id="KAI4374053.1"/>
    </source>
</evidence>
<evidence type="ECO:0000313" key="2">
    <source>
        <dbReference type="Proteomes" id="UP001057402"/>
    </source>
</evidence>
<proteinExistence type="predicted"/>
<organism evidence="1 2">
    <name type="scientific">Melastoma candidum</name>
    <dbReference type="NCBI Taxonomy" id="119954"/>
    <lineage>
        <taxon>Eukaryota</taxon>
        <taxon>Viridiplantae</taxon>
        <taxon>Streptophyta</taxon>
        <taxon>Embryophyta</taxon>
        <taxon>Tracheophyta</taxon>
        <taxon>Spermatophyta</taxon>
        <taxon>Magnoliopsida</taxon>
        <taxon>eudicotyledons</taxon>
        <taxon>Gunneridae</taxon>
        <taxon>Pentapetalae</taxon>
        <taxon>rosids</taxon>
        <taxon>malvids</taxon>
        <taxon>Myrtales</taxon>
        <taxon>Melastomataceae</taxon>
        <taxon>Melastomatoideae</taxon>
        <taxon>Melastomateae</taxon>
        <taxon>Melastoma</taxon>
    </lineage>
</organism>
<sequence>MDGGGGGGGGQADAQYVKAKTSVWWDIENCCVPKGCDPHTIARNISSALAKLNYCGSVSISSYGDTTKIPHAVQLALSSTGISLNHVPAGVKDASDKKILVDMLFWAVDNPAPANYLLISGDRDFSNALHHLQMRRYNVLLAQPRNASAPLLAAAKTVWLWTTLVVGGPPLSSLEQLGKYESVASSGTSQASSSSPPDSPRFENPSASAAGKGSDCKQKGKVNRKKSASDGSNCSTAPVRPPGSENIANSYPYNAYNLQYIQGQIGVILLVLDILKSEKIMPTQANIVNCVRFGPANSRNADVKLGLQNALKQQMIVKQKIGKVQLFIGKNEKLWNCINPLDGDAKSYPKPLWTRMVNFLATNPGRPAILASQCRYEAATIIKQMCLKEYVLGDILRILNIMVTEKKWMILPQSGWQPLEITLAEATSGATASNGSKSGNRSRLGRRCGVALGS</sequence>
<dbReference type="Proteomes" id="UP001057402">
    <property type="component" value="Chromosome 4"/>
</dbReference>
<protein>
    <submittedName>
        <fullName evidence="1">Uncharacterized protein</fullName>
    </submittedName>
</protein>
<name>A0ACB9R575_9MYRT</name>
<comment type="caution">
    <text evidence="1">The sequence shown here is derived from an EMBL/GenBank/DDBJ whole genome shotgun (WGS) entry which is preliminary data.</text>
</comment>
<dbReference type="EMBL" id="CM042883">
    <property type="protein sequence ID" value="KAI4374053.1"/>
    <property type="molecule type" value="Genomic_DNA"/>
</dbReference>
<keyword evidence="2" id="KW-1185">Reference proteome</keyword>
<reference evidence="2" key="1">
    <citation type="journal article" date="2023" name="Front. Plant Sci.">
        <title>Chromosomal-level genome assembly of Melastoma candidum provides insights into trichome evolution.</title>
        <authorList>
            <person name="Zhong Y."/>
            <person name="Wu W."/>
            <person name="Sun C."/>
            <person name="Zou P."/>
            <person name="Liu Y."/>
            <person name="Dai S."/>
            <person name="Zhou R."/>
        </authorList>
    </citation>
    <scope>NUCLEOTIDE SEQUENCE [LARGE SCALE GENOMIC DNA]</scope>
</reference>